<keyword evidence="6" id="KW-1185">Reference proteome</keyword>
<comment type="subcellular location">
    <subcellularLocation>
        <location evidence="1">Cytoplasm</location>
    </subcellularLocation>
</comment>
<evidence type="ECO:0000313" key="6">
    <source>
        <dbReference type="Proteomes" id="UP000289738"/>
    </source>
</evidence>
<protein>
    <submittedName>
        <fullName evidence="5">Uncharacterized protein</fullName>
    </submittedName>
</protein>
<proteinExistence type="inferred from homology"/>
<dbReference type="GO" id="GO:0005737">
    <property type="term" value="C:cytoplasm"/>
    <property type="evidence" value="ECO:0007669"/>
    <property type="project" value="UniProtKB-SubCell"/>
</dbReference>
<name>A0A444XTC4_ARAHY</name>
<organism evidence="5 6">
    <name type="scientific">Arachis hypogaea</name>
    <name type="common">Peanut</name>
    <dbReference type="NCBI Taxonomy" id="3818"/>
    <lineage>
        <taxon>Eukaryota</taxon>
        <taxon>Viridiplantae</taxon>
        <taxon>Streptophyta</taxon>
        <taxon>Embryophyta</taxon>
        <taxon>Tracheophyta</taxon>
        <taxon>Spermatophyta</taxon>
        <taxon>Magnoliopsida</taxon>
        <taxon>eudicotyledons</taxon>
        <taxon>Gunneridae</taxon>
        <taxon>Pentapetalae</taxon>
        <taxon>rosids</taxon>
        <taxon>fabids</taxon>
        <taxon>Fabales</taxon>
        <taxon>Fabaceae</taxon>
        <taxon>Papilionoideae</taxon>
        <taxon>50 kb inversion clade</taxon>
        <taxon>dalbergioids sensu lato</taxon>
        <taxon>Dalbergieae</taxon>
        <taxon>Pterocarpus clade</taxon>
        <taxon>Arachis</taxon>
    </lineage>
</organism>
<keyword evidence="4" id="KW-0597">Phosphoprotein</keyword>
<evidence type="ECO:0000313" key="5">
    <source>
        <dbReference type="EMBL" id="RYQ92725.1"/>
    </source>
</evidence>
<dbReference type="InterPro" id="IPR019376">
    <property type="entry name" value="Myeloid_leukemia_factor"/>
</dbReference>
<dbReference type="Proteomes" id="UP000289738">
    <property type="component" value="Chromosome B09"/>
</dbReference>
<evidence type="ECO:0000256" key="2">
    <source>
        <dbReference type="ARBA" id="ARBA00008332"/>
    </source>
</evidence>
<sequence length="287" mass="32595">MSSASPPPLLPSLSPSSARHRWNYEWRTRVLPLVLLLLRWLEALRAWFGADAVALAEEIWKASEREFLEASIEAAFEAIRYRGIDFHVVSSHCGENFFLICSCLVRYLNFLTHFRSELVQTISVFLREIAISAPLLWISRTELQRKQKLPQLKLLTTSKVNDDLKMKADMVKKLMEKGYRVKSSPVRYGGANGPYYTSSTTRRIGSDGVIFEEAKEAASSTREASHRVSRGINGKELVPRINKVPLYVATKMASIRRSSFFVPSTDGYAKAGVRWIGYEPRCTPYIV</sequence>
<comment type="caution">
    <text evidence="5">The sequence shown here is derived from an EMBL/GenBank/DDBJ whole genome shotgun (WGS) entry which is preliminary data.</text>
</comment>
<accession>A0A444XTC4</accession>
<comment type="similarity">
    <text evidence="2">Belongs to the MLF family.</text>
</comment>
<dbReference type="STRING" id="3818.A0A444XTC4"/>
<dbReference type="EMBL" id="SDMP01000019">
    <property type="protein sequence ID" value="RYQ92725.1"/>
    <property type="molecule type" value="Genomic_DNA"/>
</dbReference>
<dbReference type="PANTHER" id="PTHR13105">
    <property type="entry name" value="MYELOID LEUKEMIA FACTOR"/>
    <property type="match status" value="1"/>
</dbReference>
<gene>
    <name evidence="5" type="ORF">Ahy_B09g098941</name>
</gene>
<reference evidence="5 6" key="1">
    <citation type="submission" date="2019-01" db="EMBL/GenBank/DDBJ databases">
        <title>Sequencing of cultivated peanut Arachis hypogaea provides insights into genome evolution and oil improvement.</title>
        <authorList>
            <person name="Chen X."/>
        </authorList>
    </citation>
    <scope>NUCLEOTIDE SEQUENCE [LARGE SCALE GENOMIC DNA]</scope>
    <source>
        <strain evidence="6">cv. Fuhuasheng</strain>
        <tissue evidence="5">Leaves</tissue>
    </source>
</reference>
<evidence type="ECO:0000256" key="4">
    <source>
        <dbReference type="ARBA" id="ARBA00022553"/>
    </source>
</evidence>
<evidence type="ECO:0000256" key="1">
    <source>
        <dbReference type="ARBA" id="ARBA00004496"/>
    </source>
</evidence>
<dbReference type="AlphaFoldDB" id="A0A444XTC4"/>
<keyword evidence="3" id="KW-0963">Cytoplasm</keyword>
<evidence type="ECO:0000256" key="3">
    <source>
        <dbReference type="ARBA" id="ARBA00022490"/>
    </source>
</evidence>